<feature type="domain" description="F-box" evidence="2">
    <location>
        <begin position="112"/>
        <end position="158"/>
    </location>
</feature>
<evidence type="ECO:0000313" key="5">
    <source>
        <dbReference type="Proteomes" id="UP000663829"/>
    </source>
</evidence>
<accession>A0A815QYU5</accession>
<protein>
    <recommendedName>
        <fullName evidence="2">F-box domain-containing protein</fullName>
    </recommendedName>
</protein>
<dbReference type="Pfam" id="PF12937">
    <property type="entry name" value="F-box-like"/>
    <property type="match status" value="1"/>
</dbReference>
<feature type="compositionally biased region" description="Low complexity" evidence="1">
    <location>
        <begin position="23"/>
        <end position="32"/>
    </location>
</feature>
<sequence length="223" mass="25051">MAALRTFIKRTYQSSKRGHDTDSSSSTSASSTGVHLIQDNNNNGAATNDGYNSSSSLGLSGYDDLNRPLLQSRSHKHHRTSSAPIERNRQNSGRRTQQMNQSTADSDNVNSCLLDRKLPKELLLRIFSHLDYKALCRCAQVSKYWNSLALDGSNWQSINLKGFQRDVEGSVLENLSKRCGTFLKRLNIENCRIITDMNMRVLANHCPNLDRLIMKNCTKLSNA</sequence>
<dbReference type="EMBL" id="CAJNOQ010020482">
    <property type="protein sequence ID" value="CAF1469690.1"/>
    <property type="molecule type" value="Genomic_DNA"/>
</dbReference>
<dbReference type="GO" id="GO:0031398">
    <property type="term" value="P:positive regulation of protein ubiquitination"/>
    <property type="evidence" value="ECO:0007669"/>
    <property type="project" value="TreeGrafter"/>
</dbReference>
<dbReference type="OrthoDB" id="9818765at2759"/>
<proteinExistence type="predicted"/>
<dbReference type="PANTHER" id="PTHR20933:SF4">
    <property type="entry name" value="F-BOX INVOLVED IN POLYQ PATHOGENESIS, ISOFORM A"/>
    <property type="match status" value="1"/>
</dbReference>
<name>A0A815QYU5_9BILA</name>
<feature type="region of interest" description="Disordered" evidence="1">
    <location>
        <begin position="10"/>
        <end position="52"/>
    </location>
</feature>
<dbReference type="InterPro" id="IPR032675">
    <property type="entry name" value="LRR_dom_sf"/>
</dbReference>
<dbReference type="EMBL" id="CAJOBC010085950">
    <property type="protein sequence ID" value="CAF4337787.1"/>
    <property type="molecule type" value="Genomic_DNA"/>
</dbReference>
<feature type="compositionally biased region" description="Polar residues" evidence="1">
    <location>
        <begin position="90"/>
        <end position="107"/>
    </location>
</feature>
<comment type="caution">
    <text evidence="3">The sequence shown here is derived from an EMBL/GenBank/DDBJ whole genome shotgun (WGS) entry which is preliminary data.</text>
</comment>
<gene>
    <name evidence="3" type="ORF">GPM918_LOCUS35414</name>
    <name evidence="4" type="ORF">SRO942_LOCUS36132</name>
</gene>
<dbReference type="InterPro" id="IPR036047">
    <property type="entry name" value="F-box-like_dom_sf"/>
</dbReference>
<dbReference type="CDD" id="cd22115">
    <property type="entry name" value="F-box_FBXL2-like"/>
    <property type="match status" value="1"/>
</dbReference>
<evidence type="ECO:0000313" key="3">
    <source>
        <dbReference type="EMBL" id="CAF1469690.1"/>
    </source>
</evidence>
<dbReference type="PROSITE" id="PS50181">
    <property type="entry name" value="FBOX"/>
    <property type="match status" value="1"/>
</dbReference>
<dbReference type="AlphaFoldDB" id="A0A815QYU5"/>
<evidence type="ECO:0000256" key="1">
    <source>
        <dbReference type="SAM" id="MobiDB-lite"/>
    </source>
</evidence>
<dbReference type="Proteomes" id="UP000681722">
    <property type="component" value="Unassembled WGS sequence"/>
</dbReference>
<dbReference type="Gene3D" id="3.80.10.10">
    <property type="entry name" value="Ribonuclease Inhibitor"/>
    <property type="match status" value="1"/>
</dbReference>
<dbReference type="InterPro" id="IPR001810">
    <property type="entry name" value="F-box_dom"/>
</dbReference>
<dbReference type="SUPFAM" id="SSF81383">
    <property type="entry name" value="F-box domain"/>
    <property type="match status" value="1"/>
</dbReference>
<dbReference type="PANTHER" id="PTHR20933">
    <property type="entry name" value="F-BOX ONLY PROTEIN 33"/>
    <property type="match status" value="1"/>
</dbReference>
<dbReference type="Gene3D" id="1.20.1280.50">
    <property type="match status" value="1"/>
</dbReference>
<evidence type="ECO:0000313" key="4">
    <source>
        <dbReference type="EMBL" id="CAF4337787.1"/>
    </source>
</evidence>
<organism evidence="3 5">
    <name type="scientific">Didymodactylos carnosus</name>
    <dbReference type="NCBI Taxonomy" id="1234261"/>
    <lineage>
        <taxon>Eukaryota</taxon>
        <taxon>Metazoa</taxon>
        <taxon>Spiralia</taxon>
        <taxon>Gnathifera</taxon>
        <taxon>Rotifera</taxon>
        <taxon>Eurotatoria</taxon>
        <taxon>Bdelloidea</taxon>
        <taxon>Philodinida</taxon>
        <taxon>Philodinidae</taxon>
        <taxon>Didymodactylos</taxon>
    </lineage>
</organism>
<feature type="compositionally biased region" description="Low complexity" evidence="1">
    <location>
        <begin position="39"/>
        <end position="52"/>
    </location>
</feature>
<dbReference type="SMART" id="SM00256">
    <property type="entry name" value="FBOX"/>
    <property type="match status" value="1"/>
</dbReference>
<reference evidence="3" key="1">
    <citation type="submission" date="2021-02" db="EMBL/GenBank/DDBJ databases">
        <authorList>
            <person name="Nowell W R."/>
        </authorList>
    </citation>
    <scope>NUCLEOTIDE SEQUENCE</scope>
</reference>
<dbReference type="Proteomes" id="UP000663829">
    <property type="component" value="Unassembled WGS sequence"/>
</dbReference>
<evidence type="ECO:0000259" key="2">
    <source>
        <dbReference type="PROSITE" id="PS50181"/>
    </source>
</evidence>
<keyword evidence="5" id="KW-1185">Reference proteome</keyword>
<feature type="region of interest" description="Disordered" evidence="1">
    <location>
        <begin position="73"/>
        <end position="107"/>
    </location>
</feature>